<proteinExistence type="predicted"/>
<dbReference type="EMBL" id="CP042374">
    <property type="protein sequence ID" value="QEA32726.1"/>
    <property type="molecule type" value="Genomic_DNA"/>
</dbReference>
<dbReference type="OMA" id="NFPMALN"/>
<evidence type="ECO:0000259" key="2">
    <source>
        <dbReference type="PROSITE" id="PS51096"/>
    </source>
</evidence>
<dbReference type="Pfam" id="PF03610">
    <property type="entry name" value="EIIA-man"/>
    <property type="match status" value="1"/>
</dbReference>
<dbReference type="GO" id="GO:0016740">
    <property type="term" value="F:transferase activity"/>
    <property type="evidence" value="ECO:0007669"/>
    <property type="project" value="UniProtKB-KW"/>
</dbReference>
<dbReference type="Proteomes" id="UP000321332">
    <property type="component" value="Chromosome"/>
</dbReference>
<dbReference type="InterPro" id="IPR004701">
    <property type="entry name" value="PTS_EIIA_man-typ"/>
</dbReference>
<reference evidence="3 4" key="1">
    <citation type="submission" date="2019-06" db="EMBL/GenBank/DDBJ databases">
        <title>Genome analyses of bacteria isolated from kimchi.</title>
        <authorList>
            <person name="Lee S."/>
            <person name="Ahn S."/>
            <person name="Roh S."/>
        </authorList>
    </citation>
    <scope>NUCLEOTIDE SEQUENCE [LARGE SCALE GENOMIC DNA]</scope>
    <source>
        <strain evidence="3 4">CBA3620</strain>
    </source>
</reference>
<dbReference type="GO" id="GO:0009401">
    <property type="term" value="P:phosphoenolpyruvate-dependent sugar phosphotransferase system"/>
    <property type="evidence" value="ECO:0007669"/>
    <property type="project" value="InterPro"/>
</dbReference>
<dbReference type="PROSITE" id="PS51096">
    <property type="entry name" value="PTS_EIIA_TYPE_4"/>
    <property type="match status" value="1"/>
</dbReference>
<dbReference type="PANTHER" id="PTHR33799">
    <property type="entry name" value="PTS PERMEASE-RELATED-RELATED"/>
    <property type="match status" value="1"/>
</dbReference>
<gene>
    <name evidence="3" type="ORF">FGL89_00515</name>
</gene>
<keyword evidence="1" id="KW-0808">Transferase</keyword>
<sequence length="143" mass="15130">MSYLILVSHGRFSEGLKDALSMFVGDSIHTVKAIGLQSGEDTISFGNRFKSLLSDIGSDADLVVLGDIIGGSPLTTVCNILEQAGRLSTTVVLGGMNFPMALNAAILKDTSSSQDLISATLLEASSAVKQFTVHHEDDEDEEI</sequence>
<dbReference type="AlphaFoldDB" id="A0AAE6IIB1"/>
<dbReference type="GeneID" id="61186202"/>
<dbReference type="SUPFAM" id="SSF53062">
    <property type="entry name" value="PTS system fructose IIA component-like"/>
    <property type="match status" value="1"/>
</dbReference>
<accession>A0AAE6IIB1</accession>
<dbReference type="InterPro" id="IPR036662">
    <property type="entry name" value="PTS_EIIA_man-typ_sf"/>
</dbReference>
<evidence type="ECO:0000256" key="1">
    <source>
        <dbReference type="ARBA" id="ARBA00022679"/>
    </source>
</evidence>
<dbReference type="GO" id="GO:0016020">
    <property type="term" value="C:membrane"/>
    <property type="evidence" value="ECO:0007669"/>
    <property type="project" value="InterPro"/>
</dbReference>
<name>A0AAE6IIB1_LEUCA</name>
<dbReference type="PANTHER" id="PTHR33799:SF1">
    <property type="entry name" value="PTS SYSTEM MANNOSE-SPECIFIC EIIAB COMPONENT-RELATED"/>
    <property type="match status" value="1"/>
</dbReference>
<evidence type="ECO:0000313" key="4">
    <source>
        <dbReference type="Proteomes" id="UP000321332"/>
    </source>
</evidence>
<dbReference type="InterPro" id="IPR051471">
    <property type="entry name" value="Bacterial_PTS_sugar_comp"/>
</dbReference>
<feature type="domain" description="PTS EIIA type-4" evidence="2">
    <location>
        <begin position="1"/>
        <end position="128"/>
    </location>
</feature>
<organism evidence="3 4">
    <name type="scientific">Leuconostoc carnosum</name>
    <dbReference type="NCBI Taxonomy" id="1252"/>
    <lineage>
        <taxon>Bacteria</taxon>
        <taxon>Bacillati</taxon>
        <taxon>Bacillota</taxon>
        <taxon>Bacilli</taxon>
        <taxon>Lactobacillales</taxon>
        <taxon>Lactobacillaceae</taxon>
        <taxon>Leuconostoc</taxon>
    </lineage>
</organism>
<dbReference type="Gene3D" id="3.40.50.510">
    <property type="entry name" value="Phosphotransferase system, mannose-type IIA component"/>
    <property type="match status" value="1"/>
</dbReference>
<dbReference type="RefSeq" id="WP_014974404.1">
    <property type="nucleotide sequence ID" value="NZ_BPKR01000001.1"/>
</dbReference>
<protein>
    <submittedName>
        <fullName evidence="3">PTS fructose transporter subunit IIA</fullName>
    </submittedName>
</protein>
<evidence type="ECO:0000313" key="3">
    <source>
        <dbReference type="EMBL" id="QEA32726.1"/>
    </source>
</evidence>